<proteinExistence type="predicted"/>
<evidence type="ECO:0000313" key="1">
    <source>
        <dbReference type="EMBL" id="MBI2875530.1"/>
    </source>
</evidence>
<organism evidence="1 2">
    <name type="scientific">Tectimicrobiota bacterium</name>
    <dbReference type="NCBI Taxonomy" id="2528274"/>
    <lineage>
        <taxon>Bacteria</taxon>
        <taxon>Pseudomonadati</taxon>
        <taxon>Nitrospinota/Tectimicrobiota group</taxon>
        <taxon>Candidatus Tectimicrobiota</taxon>
    </lineage>
</organism>
<dbReference type="Proteomes" id="UP000769766">
    <property type="component" value="Unassembled WGS sequence"/>
</dbReference>
<gene>
    <name evidence="1" type="ORF">HYY20_01465</name>
</gene>
<dbReference type="AlphaFoldDB" id="A0A932FZM7"/>
<accession>A0A932FZM7</accession>
<comment type="caution">
    <text evidence="1">The sequence shown here is derived from an EMBL/GenBank/DDBJ whole genome shotgun (WGS) entry which is preliminary data.</text>
</comment>
<sequence>MGGWKGWPLGLLLVALQISGCVAMERPYRWPVGIGSERIVEQSHLSVPRWILRRPEGQDSLYYVGGSTDARSLSIGRDLAYMNALVQLVNSLGVVFRVGSQAQFTNLDSFLHQSIKGIPMWVLSKRAEIGEVFFRKKEVVREVEYDGYYNQHIPTRFDVVYEVWVLVKYPKEEWTQYQQKF</sequence>
<evidence type="ECO:0000313" key="2">
    <source>
        <dbReference type="Proteomes" id="UP000769766"/>
    </source>
</evidence>
<dbReference type="EMBL" id="JACPRF010000042">
    <property type="protein sequence ID" value="MBI2875530.1"/>
    <property type="molecule type" value="Genomic_DNA"/>
</dbReference>
<protein>
    <submittedName>
        <fullName evidence="1">Uncharacterized protein</fullName>
    </submittedName>
</protein>
<name>A0A932FZM7_UNCTE</name>
<reference evidence="1" key="1">
    <citation type="submission" date="2020-07" db="EMBL/GenBank/DDBJ databases">
        <title>Huge and variable diversity of episymbiotic CPR bacteria and DPANN archaea in groundwater ecosystems.</title>
        <authorList>
            <person name="He C.Y."/>
            <person name="Keren R."/>
            <person name="Whittaker M."/>
            <person name="Farag I.F."/>
            <person name="Doudna J."/>
            <person name="Cate J.H.D."/>
            <person name="Banfield J.F."/>
        </authorList>
    </citation>
    <scope>NUCLEOTIDE SEQUENCE</scope>
    <source>
        <strain evidence="1">NC_groundwater_672_Ag_B-0.1um_62_36</strain>
    </source>
</reference>